<gene>
    <name evidence="3" type="ORF">PIIN_03836</name>
</gene>
<dbReference type="AlphaFoldDB" id="G4TF09"/>
<dbReference type="InParanoid" id="G4TF09"/>
<accession>G4TF09</accession>
<evidence type="ECO:0000313" key="4">
    <source>
        <dbReference type="Proteomes" id="UP000007148"/>
    </source>
</evidence>
<dbReference type="HOGENOM" id="CLU_1120510_0_0_1"/>
<sequence length="248" mass="27882">MPQESKKQGREDDNAATSLLAEVLAGTNLEAHNPDDQDVDSLKSRNYGLQQLLVKLFAENEVLRTQNACLDESYKQLEERYQELCTKYVKVGGKYKKYKAKWDKVQSSASPKSEQKQSRSKVKESQVQDTEEEHSQPEDEEVVAALIADTNEMRQSRFALKRPLLLASNDPTPVKNVQGIAAHDNDFLKMSTLGDKRYFAPSPVKKSGQGSQPARALVAQRARSASPQKRRNMSPEKANATPAKPRWH</sequence>
<keyword evidence="1" id="KW-0175">Coiled coil</keyword>
<keyword evidence="4" id="KW-1185">Reference proteome</keyword>
<dbReference type="EMBL" id="CAFZ01000066">
    <property type="protein sequence ID" value="CCA69896.1"/>
    <property type="molecule type" value="Genomic_DNA"/>
</dbReference>
<feature type="region of interest" description="Disordered" evidence="2">
    <location>
        <begin position="103"/>
        <end position="139"/>
    </location>
</feature>
<evidence type="ECO:0000313" key="3">
    <source>
        <dbReference type="EMBL" id="CCA69896.1"/>
    </source>
</evidence>
<proteinExistence type="predicted"/>
<comment type="caution">
    <text evidence="3">The sequence shown here is derived from an EMBL/GenBank/DDBJ whole genome shotgun (WGS) entry which is preliminary data.</text>
</comment>
<evidence type="ECO:0000256" key="2">
    <source>
        <dbReference type="SAM" id="MobiDB-lite"/>
    </source>
</evidence>
<feature type="compositionally biased region" description="Basic and acidic residues" evidence="2">
    <location>
        <begin position="113"/>
        <end position="126"/>
    </location>
</feature>
<name>G4TF09_SERID</name>
<evidence type="ECO:0000256" key="1">
    <source>
        <dbReference type="SAM" id="Coils"/>
    </source>
</evidence>
<feature type="region of interest" description="Disordered" evidence="2">
    <location>
        <begin position="199"/>
        <end position="248"/>
    </location>
</feature>
<protein>
    <submittedName>
        <fullName evidence="3">Uncharacterized protein</fullName>
    </submittedName>
</protein>
<organism evidence="3 4">
    <name type="scientific">Serendipita indica (strain DSM 11827)</name>
    <name type="common">Root endophyte fungus</name>
    <name type="synonym">Piriformospora indica</name>
    <dbReference type="NCBI Taxonomy" id="1109443"/>
    <lineage>
        <taxon>Eukaryota</taxon>
        <taxon>Fungi</taxon>
        <taxon>Dikarya</taxon>
        <taxon>Basidiomycota</taxon>
        <taxon>Agaricomycotina</taxon>
        <taxon>Agaricomycetes</taxon>
        <taxon>Sebacinales</taxon>
        <taxon>Serendipitaceae</taxon>
        <taxon>Serendipita</taxon>
    </lineage>
</organism>
<reference evidence="3 4" key="1">
    <citation type="journal article" date="2011" name="PLoS Pathog.">
        <title>Endophytic Life Strategies Decoded by Genome and Transcriptome Analyses of the Mutualistic Root Symbiont Piriformospora indica.</title>
        <authorList>
            <person name="Zuccaro A."/>
            <person name="Lahrmann U."/>
            <person name="Guldener U."/>
            <person name="Langen G."/>
            <person name="Pfiffi S."/>
            <person name="Biedenkopf D."/>
            <person name="Wong P."/>
            <person name="Samans B."/>
            <person name="Grimm C."/>
            <person name="Basiewicz M."/>
            <person name="Murat C."/>
            <person name="Martin F."/>
            <person name="Kogel K.H."/>
        </authorList>
    </citation>
    <scope>NUCLEOTIDE SEQUENCE [LARGE SCALE GENOMIC DNA]</scope>
    <source>
        <strain evidence="3 4">DSM 11827</strain>
    </source>
</reference>
<feature type="coiled-coil region" evidence="1">
    <location>
        <begin position="60"/>
        <end position="87"/>
    </location>
</feature>
<dbReference type="Proteomes" id="UP000007148">
    <property type="component" value="Unassembled WGS sequence"/>
</dbReference>